<dbReference type="InterPro" id="IPR011856">
    <property type="entry name" value="tRNA_endonuc-like_dom_sf"/>
</dbReference>
<dbReference type="GO" id="GO:0003676">
    <property type="term" value="F:nucleic acid binding"/>
    <property type="evidence" value="ECO:0007669"/>
    <property type="project" value="InterPro"/>
</dbReference>
<evidence type="ECO:0000256" key="3">
    <source>
        <dbReference type="ARBA" id="ARBA00022490"/>
    </source>
</evidence>
<dbReference type="AlphaFoldDB" id="A0A0F9SUD6"/>
<dbReference type="EMBL" id="LAZR01000402">
    <property type="protein sequence ID" value="KKN70479.1"/>
    <property type="molecule type" value="Genomic_DNA"/>
</dbReference>
<keyword evidence="7" id="KW-0227">DNA damage</keyword>
<dbReference type="InterPro" id="IPR011335">
    <property type="entry name" value="Restrct_endonuc-II-like"/>
</dbReference>
<comment type="cofactor">
    <cofactor evidence="1">
        <name>Mg(2+)</name>
        <dbReference type="ChEBI" id="CHEBI:18420"/>
    </cofactor>
</comment>
<dbReference type="GO" id="GO:0004519">
    <property type="term" value="F:endonuclease activity"/>
    <property type="evidence" value="ECO:0007669"/>
    <property type="project" value="UniProtKB-KW"/>
</dbReference>
<dbReference type="GO" id="GO:0006310">
    <property type="term" value="P:DNA recombination"/>
    <property type="evidence" value="ECO:0007669"/>
    <property type="project" value="UniProtKB-KW"/>
</dbReference>
<keyword evidence="9" id="KW-0460">Magnesium</keyword>
<dbReference type="GO" id="GO:0005737">
    <property type="term" value="C:cytoplasm"/>
    <property type="evidence" value="ECO:0007669"/>
    <property type="project" value="UniProtKB-SubCell"/>
</dbReference>
<dbReference type="GO" id="GO:0006281">
    <property type="term" value="P:DNA repair"/>
    <property type="evidence" value="ECO:0007669"/>
    <property type="project" value="UniProtKB-KW"/>
</dbReference>
<dbReference type="Pfam" id="PF03838">
    <property type="entry name" value="RecU"/>
    <property type="match status" value="1"/>
</dbReference>
<evidence type="ECO:0000256" key="10">
    <source>
        <dbReference type="ARBA" id="ARBA00023172"/>
    </source>
</evidence>
<sequence>MRSRPLEWGVSKLRGSDFETAIGWVNHVYDQQNIAIVTKVEVPSVTIKGQKRYTQKTGFDYEGVICGSGRMVCIEAKESKDKLYIDFKGKSGLKIHQIHALLKYGHAGCYSGVVWHHRDAQKTFFLDYKFLENFMSTKFDKKENGKGRIVKSVFLRHVECICPCIAVDGELPDYLQKLDNSRQLLLGIRQ</sequence>
<dbReference type="GO" id="GO:0046872">
    <property type="term" value="F:metal ion binding"/>
    <property type="evidence" value="ECO:0007669"/>
    <property type="project" value="UniProtKB-KW"/>
</dbReference>
<evidence type="ECO:0000256" key="13">
    <source>
        <dbReference type="ARBA" id="ARBA00029523"/>
    </source>
</evidence>
<evidence type="ECO:0000313" key="14">
    <source>
        <dbReference type="EMBL" id="KKN70479.1"/>
    </source>
</evidence>
<evidence type="ECO:0000256" key="9">
    <source>
        <dbReference type="ARBA" id="ARBA00022842"/>
    </source>
</evidence>
<keyword evidence="6" id="KW-0255">Endonuclease</keyword>
<gene>
    <name evidence="14" type="ORF">LCGC14_0430570</name>
</gene>
<evidence type="ECO:0000256" key="7">
    <source>
        <dbReference type="ARBA" id="ARBA00022763"/>
    </source>
</evidence>
<name>A0A0F9SUD6_9ZZZZ</name>
<keyword evidence="5" id="KW-0479">Metal-binding</keyword>
<evidence type="ECO:0000256" key="8">
    <source>
        <dbReference type="ARBA" id="ARBA00022801"/>
    </source>
</evidence>
<evidence type="ECO:0000256" key="5">
    <source>
        <dbReference type="ARBA" id="ARBA00022723"/>
    </source>
</evidence>
<keyword evidence="11" id="KW-0234">DNA repair</keyword>
<proteinExistence type="inferred from homology"/>
<dbReference type="SUPFAM" id="SSF52980">
    <property type="entry name" value="Restriction endonuclease-like"/>
    <property type="match status" value="1"/>
</dbReference>
<keyword evidence="3" id="KW-0963">Cytoplasm</keyword>
<evidence type="ECO:0000256" key="1">
    <source>
        <dbReference type="ARBA" id="ARBA00001946"/>
    </source>
</evidence>
<reference evidence="14" key="1">
    <citation type="journal article" date="2015" name="Nature">
        <title>Complex archaea that bridge the gap between prokaryotes and eukaryotes.</title>
        <authorList>
            <person name="Spang A."/>
            <person name="Saw J.H."/>
            <person name="Jorgensen S.L."/>
            <person name="Zaremba-Niedzwiedzka K."/>
            <person name="Martijn J."/>
            <person name="Lind A.E."/>
            <person name="van Eijk R."/>
            <person name="Schleper C."/>
            <person name="Guy L."/>
            <person name="Ettema T.J."/>
        </authorList>
    </citation>
    <scope>NUCLEOTIDE SEQUENCE</scope>
</reference>
<protein>
    <recommendedName>
        <fullName evidence="13">Holliday junction resolvase RecU</fullName>
    </recommendedName>
</protein>
<dbReference type="InterPro" id="IPR004612">
    <property type="entry name" value="Resolv_RecU"/>
</dbReference>
<evidence type="ECO:0000256" key="6">
    <source>
        <dbReference type="ARBA" id="ARBA00022759"/>
    </source>
</evidence>
<evidence type="ECO:0000256" key="4">
    <source>
        <dbReference type="ARBA" id="ARBA00022722"/>
    </source>
</evidence>
<dbReference type="Gene3D" id="3.40.1350.10">
    <property type="match status" value="1"/>
</dbReference>
<dbReference type="GO" id="GO:0016787">
    <property type="term" value="F:hydrolase activity"/>
    <property type="evidence" value="ECO:0007669"/>
    <property type="project" value="UniProtKB-KW"/>
</dbReference>
<organism evidence="14">
    <name type="scientific">marine sediment metagenome</name>
    <dbReference type="NCBI Taxonomy" id="412755"/>
    <lineage>
        <taxon>unclassified sequences</taxon>
        <taxon>metagenomes</taxon>
        <taxon>ecological metagenomes</taxon>
    </lineage>
</organism>
<keyword evidence="8" id="KW-0378">Hydrolase</keyword>
<evidence type="ECO:0000256" key="12">
    <source>
        <dbReference type="ARBA" id="ARBA00023447"/>
    </source>
</evidence>
<evidence type="ECO:0000256" key="11">
    <source>
        <dbReference type="ARBA" id="ARBA00023204"/>
    </source>
</evidence>
<keyword evidence="10" id="KW-0233">DNA recombination</keyword>
<comment type="similarity">
    <text evidence="12">Belongs to the RecU family.</text>
</comment>
<comment type="caution">
    <text evidence="14">The sequence shown here is derived from an EMBL/GenBank/DDBJ whole genome shotgun (WGS) entry which is preliminary data.</text>
</comment>
<keyword evidence="4" id="KW-0540">Nuclease</keyword>
<accession>A0A0F9SUD6</accession>
<comment type="subcellular location">
    <subcellularLocation>
        <location evidence="2">Cytoplasm</location>
    </subcellularLocation>
</comment>
<evidence type="ECO:0000256" key="2">
    <source>
        <dbReference type="ARBA" id="ARBA00004496"/>
    </source>
</evidence>